<organism evidence="2">
    <name type="scientific">Kwoniella pini CBS 10737</name>
    <dbReference type="NCBI Taxonomy" id="1296096"/>
    <lineage>
        <taxon>Eukaryota</taxon>
        <taxon>Fungi</taxon>
        <taxon>Dikarya</taxon>
        <taxon>Basidiomycota</taxon>
        <taxon>Agaricomycotina</taxon>
        <taxon>Tremellomycetes</taxon>
        <taxon>Tremellales</taxon>
        <taxon>Cryptococcaceae</taxon>
        <taxon>Kwoniella</taxon>
    </lineage>
</organism>
<dbReference type="GeneID" id="30168470"/>
<gene>
    <name evidence="2" type="ORF">I206_00101</name>
    <name evidence="3" type="ORF">I206_101222</name>
</gene>
<feature type="compositionally biased region" description="Low complexity" evidence="1">
    <location>
        <begin position="255"/>
        <end position="278"/>
    </location>
</feature>
<evidence type="ECO:0000313" key="3">
    <source>
        <dbReference type="EMBL" id="WWC67314.1"/>
    </source>
</evidence>
<protein>
    <submittedName>
        <fullName evidence="2">Uncharacterized protein</fullName>
    </submittedName>
</protein>
<dbReference type="RefSeq" id="XP_019014024.1">
    <property type="nucleotide sequence ID" value="XM_019151886.1"/>
</dbReference>
<dbReference type="Proteomes" id="UP000094020">
    <property type="component" value="Chromosome 1"/>
</dbReference>
<evidence type="ECO:0000313" key="4">
    <source>
        <dbReference type="Proteomes" id="UP000094020"/>
    </source>
</evidence>
<dbReference type="OrthoDB" id="2565396at2759"/>
<name>A0A1B9IAY8_9TREE</name>
<evidence type="ECO:0000313" key="2">
    <source>
        <dbReference type="EMBL" id="OCF52805.1"/>
    </source>
</evidence>
<reference evidence="3" key="2">
    <citation type="submission" date="2013-07" db="EMBL/GenBank/DDBJ databases">
        <authorList>
            <consortium name="The Broad Institute Genome Sequencing Platform"/>
            <person name="Cuomo C."/>
            <person name="Litvintseva A."/>
            <person name="Chen Y."/>
            <person name="Heitman J."/>
            <person name="Sun S."/>
            <person name="Springer D."/>
            <person name="Dromer F."/>
            <person name="Young S.K."/>
            <person name="Zeng Q."/>
            <person name="Gargeya S."/>
            <person name="Fitzgerald M."/>
            <person name="Abouelleil A."/>
            <person name="Alvarado L."/>
            <person name="Berlin A.M."/>
            <person name="Chapman S.B."/>
            <person name="Dewar J."/>
            <person name="Goldberg J."/>
            <person name="Griggs A."/>
            <person name="Gujja S."/>
            <person name="Hansen M."/>
            <person name="Howarth C."/>
            <person name="Imamovic A."/>
            <person name="Larimer J."/>
            <person name="McCowan C."/>
            <person name="Murphy C."/>
            <person name="Pearson M."/>
            <person name="Priest M."/>
            <person name="Roberts A."/>
            <person name="Saif S."/>
            <person name="Shea T."/>
            <person name="Sykes S."/>
            <person name="Wortman J."/>
            <person name="Nusbaum C."/>
            <person name="Birren B."/>
        </authorList>
    </citation>
    <scope>NUCLEOTIDE SEQUENCE</scope>
    <source>
        <strain evidence="3">CBS 10737</strain>
    </source>
</reference>
<feature type="compositionally biased region" description="Basic and acidic residues" evidence="1">
    <location>
        <begin position="10"/>
        <end position="19"/>
    </location>
</feature>
<dbReference type="EMBL" id="KI894007">
    <property type="protein sequence ID" value="OCF52805.1"/>
    <property type="molecule type" value="Genomic_DNA"/>
</dbReference>
<feature type="region of interest" description="Disordered" evidence="1">
    <location>
        <begin position="219"/>
        <end position="318"/>
    </location>
</feature>
<dbReference type="EMBL" id="CP144519">
    <property type="protein sequence ID" value="WWC67314.1"/>
    <property type="molecule type" value="Genomic_DNA"/>
</dbReference>
<sequence>MLTSPKGISHLHDNNENDKQPNSIKPESKSKSYSRSELISLAINDFSESQSERKLTKRLNSFTPILRFPSHSNSNKWIDELEGKSEFDLNLFDNLPISKDLPIPELTKNEKHPCDKSNISTSIEGEDENLFNYKSILKEENDFPILINFQNPFKFNQIENKIPLNSYEQQQKQIQHFEKDNLINSSNSNSINNLGIRIGSRENLSNNLIEIEKKLSRSNSNSTCSISSQTSSSKLSSSFSKDRNELNPFAPPFPIQNNLSNSNSKNNNNNILQPKPIQFNDKSITINKLRSNSPNNNNNNNNSPPSQNEISLPLPKLPSSLPLKPSPLPPIFIKKESAALPQPMSLPDIEPLGSNQWINENSLSGNEKRRRRKSINNSYNNSINNFSNKFNFENNSEPNSRRNSFNYNYNSNYNLEKEELTIRSRSNSPNTLVNRRSRNDSQTKQRW</sequence>
<dbReference type="AlphaFoldDB" id="A0A1B9IAY8"/>
<feature type="region of interest" description="Disordered" evidence="1">
    <location>
        <begin position="344"/>
        <end position="371"/>
    </location>
</feature>
<dbReference type="KEGG" id="kpin:30168470"/>
<reference evidence="3" key="4">
    <citation type="submission" date="2024-02" db="EMBL/GenBank/DDBJ databases">
        <title>Comparative genomics of Cryptococcus and Kwoniella reveals pathogenesis evolution and contrasting modes of karyotype evolution via chromosome fusion or intercentromeric recombination.</title>
        <authorList>
            <person name="Coelho M.A."/>
            <person name="David-Palma M."/>
            <person name="Shea T."/>
            <person name="Bowers K."/>
            <person name="McGinley-Smith S."/>
            <person name="Mohammad A.W."/>
            <person name="Gnirke A."/>
            <person name="Yurkov A.M."/>
            <person name="Nowrousian M."/>
            <person name="Sun S."/>
            <person name="Cuomo C.A."/>
            <person name="Heitman J."/>
        </authorList>
    </citation>
    <scope>NUCLEOTIDE SEQUENCE</scope>
    <source>
        <strain evidence="3">CBS 10737</strain>
    </source>
</reference>
<feature type="compositionally biased region" description="Polar residues" evidence="1">
    <location>
        <begin position="20"/>
        <end position="31"/>
    </location>
</feature>
<feature type="compositionally biased region" description="Low complexity" evidence="1">
    <location>
        <begin position="291"/>
        <end position="318"/>
    </location>
</feature>
<evidence type="ECO:0000256" key="1">
    <source>
        <dbReference type="SAM" id="MobiDB-lite"/>
    </source>
</evidence>
<proteinExistence type="predicted"/>
<feature type="region of interest" description="Disordered" evidence="1">
    <location>
        <begin position="423"/>
        <end position="447"/>
    </location>
</feature>
<feature type="compositionally biased region" description="Polar residues" evidence="1">
    <location>
        <begin position="353"/>
        <end position="365"/>
    </location>
</feature>
<reference evidence="2" key="3">
    <citation type="submission" date="2016-07" db="EMBL/GenBank/DDBJ databases">
        <title>Evolution of pathogenesis and genome organization in the Tremellales.</title>
        <authorList>
            <person name="Cuomo C."/>
            <person name="Litvintseva A."/>
            <person name="Heitman J."/>
            <person name="Chen Y."/>
            <person name="Sun S."/>
            <person name="Springer D."/>
            <person name="Dromer F."/>
            <person name="Young S."/>
            <person name="Zeng Q."/>
            <person name="Chapman S."/>
            <person name="Gujja S."/>
            <person name="Saif S."/>
            <person name="Birren B."/>
        </authorList>
    </citation>
    <scope>NUCLEOTIDE SEQUENCE</scope>
    <source>
        <strain evidence="2">CBS 10737</strain>
    </source>
</reference>
<keyword evidence="4" id="KW-1185">Reference proteome</keyword>
<feature type="compositionally biased region" description="Polar residues" evidence="1">
    <location>
        <begin position="280"/>
        <end position="290"/>
    </location>
</feature>
<feature type="compositionally biased region" description="Basic and acidic residues" evidence="1">
    <location>
        <begin position="437"/>
        <end position="447"/>
    </location>
</feature>
<feature type="compositionally biased region" description="Low complexity" evidence="1">
    <location>
        <begin position="219"/>
        <end position="239"/>
    </location>
</feature>
<feature type="compositionally biased region" description="Polar residues" evidence="1">
    <location>
        <begin position="423"/>
        <end position="436"/>
    </location>
</feature>
<reference evidence="2" key="1">
    <citation type="submission" date="2013-07" db="EMBL/GenBank/DDBJ databases">
        <title>The Genome Sequence of Cryptococcus pinus CBS10737.</title>
        <authorList>
            <consortium name="The Broad Institute Genome Sequencing Platform"/>
            <person name="Cuomo C."/>
            <person name="Litvintseva A."/>
            <person name="Chen Y."/>
            <person name="Heitman J."/>
            <person name="Sun S."/>
            <person name="Springer D."/>
            <person name="Dromer F."/>
            <person name="Young S.K."/>
            <person name="Zeng Q."/>
            <person name="Gargeya S."/>
            <person name="Fitzgerald M."/>
            <person name="Abouelleil A."/>
            <person name="Alvarado L."/>
            <person name="Berlin A.M."/>
            <person name="Chapman S.B."/>
            <person name="Dewar J."/>
            <person name="Goldberg J."/>
            <person name="Griggs A."/>
            <person name="Gujja S."/>
            <person name="Hansen M."/>
            <person name="Howarth C."/>
            <person name="Imamovic A."/>
            <person name="Larimer J."/>
            <person name="McCowan C."/>
            <person name="Murphy C."/>
            <person name="Pearson M."/>
            <person name="Priest M."/>
            <person name="Roberts A."/>
            <person name="Saif S."/>
            <person name="Shea T."/>
            <person name="Sykes S."/>
            <person name="Wortman J."/>
            <person name="Nusbaum C."/>
            <person name="Birren B."/>
        </authorList>
    </citation>
    <scope>NUCLEOTIDE SEQUENCE [LARGE SCALE GENOMIC DNA]</scope>
    <source>
        <strain evidence="2">CBS 10737</strain>
    </source>
</reference>
<accession>A0A1B9IAY8</accession>
<feature type="region of interest" description="Disordered" evidence="1">
    <location>
        <begin position="1"/>
        <end position="31"/>
    </location>
</feature>